<accession>A0AAN9BD93</accession>
<organism evidence="4 5">
    <name type="scientific">Littorina saxatilis</name>
    <dbReference type="NCBI Taxonomy" id="31220"/>
    <lineage>
        <taxon>Eukaryota</taxon>
        <taxon>Metazoa</taxon>
        <taxon>Spiralia</taxon>
        <taxon>Lophotrochozoa</taxon>
        <taxon>Mollusca</taxon>
        <taxon>Gastropoda</taxon>
        <taxon>Caenogastropoda</taxon>
        <taxon>Littorinimorpha</taxon>
        <taxon>Littorinoidea</taxon>
        <taxon>Littorinidae</taxon>
        <taxon>Littorina</taxon>
    </lineage>
</organism>
<dbReference type="CDD" id="cd18292">
    <property type="entry name" value="BTB_POZ_BTBD17"/>
    <property type="match status" value="1"/>
</dbReference>
<feature type="region of interest" description="Disordered" evidence="1">
    <location>
        <begin position="18"/>
        <end position="45"/>
    </location>
</feature>
<feature type="domain" description="BTB" evidence="2">
    <location>
        <begin position="78"/>
        <end position="149"/>
    </location>
</feature>
<dbReference type="PANTHER" id="PTHR24410">
    <property type="entry name" value="HL07962P-RELATED"/>
    <property type="match status" value="1"/>
</dbReference>
<protein>
    <recommendedName>
        <fullName evidence="6">BTB/POZ domain-containing protein 17</fullName>
    </recommendedName>
</protein>
<dbReference type="EMBL" id="JBAMIC010000008">
    <property type="protein sequence ID" value="KAK7103931.1"/>
    <property type="molecule type" value="Genomic_DNA"/>
</dbReference>
<dbReference type="PROSITE" id="PS50144">
    <property type="entry name" value="MATH"/>
    <property type="match status" value="1"/>
</dbReference>
<name>A0AAN9BD93_9CAEN</name>
<dbReference type="Gene3D" id="1.25.40.420">
    <property type="match status" value="1"/>
</dbReference>
<proteinExistence type="predicted"/>
<dbReference type="PROSITE" id="PS50097">
    <property type="entry name" value="BTB"/>
    <property type="match status" value="1"/>
</dbReference>
<comment type="caution">
    <text evidence="4">The sequence shown here is derived from an EMBL/GenBank/DDBJ whole genome shotgun (WGS) entry which is preliminary data.</text>
</comment>
<dbReference type="Gene3D" id="3.30.710.10">
    <property type="entry name" value="Potassium Channel Kv1.1, Chain A"/>
    <property type="match status" value="1"/>
</dbReference>
<dbReference type="InterPro" id="IPR002083">
    <property type="entry name" value="MATH/TRAF_dom"/>
</dbReference>
<dbReference type="SMART" id="SM00225">
    <property type="entry name" value="BTB"/>
    <property type="match status" value="1"/>
</dbReference>
<dbReference type="Pfam" id="PF07707">
    <property type="entry name" value="BACK"/>
    <property type="match status" value="1"/>
</dbReference>
<dbReference type="CDD" id="cd18493">
    <property type="entry name" value="BACK_BTBD17"/>
    <property type="match status" value="1"/>
</dbReference>
<dbReference type="InterPro" id="IPR000210">
    <property type="entry name" value="BTB/POZ_dom"/>
</dbReference>
<dbReference type="AlphaFoldDB" id="A0AAN9BD93"/>
<sequence>MASPPRQAPIIPLDLLLGEGGDNLADQAPNSSSNTSSSPQSPASLSLALESPEGIDCHGNERQALVEQAKFYNNPLLSDVTLVVGNERYFAHKLVLVRASDVFERMFSSEWDTASMESKDVNLVEESVCARVFPRFLRFLYGCHVKLNMDTTLPVLILADKYNVTDLRNVCIDFARSFIIPKLQLKDVFHVWFQYATKCFHDGLVLSCVSALACQMDELMSSAEWNDEWVNLDRDQLVEFLRSSSLRVKDEYELWLAVTRWLQCPSHPERQENLETHLSDILEYIRFPMMTAEQLCQLESSPLVENYPDLFQRHIMQAYKFLALPLTVRAKNKDFTQSNFLLRNYSDLRWDKRFVVQRFSAYPKGAEVSFRFSTRASAYPAQTWEWELKVHPKGFSSTSDDFRILLYSNLILDQPRPVEYYLSIINNHQILKSVCGRKTFSKTRYTTDTEMDKKITVAELMEPGSPFVVDDSLILQITLRPAE</sequence>
<dbReference type="SUPFAM" id="SSF54695">
    <property type="entry name" value="POZ domain"/>
    <property type="match status" value="1"/>
</dbReference>
<dbReference type="SUPFAM" id="SSF49599">
    <property type="entry name" value="TRAF domain-like"/>
    <property type="match status" value="1"/>
</dbReference>
<dbReference type="PANTHER" id="PTHR24410:SF47">
    <property type="entry name" value="BTB DOMAIN-CONTAINING PROTEIN"/>
    <property type="match status" value="1"/>
</dbReference>
<dbReference type="SMART" id="SM00875">
    <property type="entry name" value="BACK"/>
    <property type="match status" value="1"/>
</dbReference>
<evidence type="ECO:0000313" key="5">
    <source>
        <dbReference type="Proteomes" id="UP001374579"/>
    </source>
</evidence>
<dbReference type="InterPro" id="IPR008974">
    <property type="entry name" value="TRAF-like"/>
</dbReference>
<feature type="domain" description="MATH" evidence="3">
    <location>
        <begin position="349"/>
        <end position="479"/>
    </location>
</feature>
<gene>
    <name evidence="4" type="ORF">V1264_018720</name>
</gene>
<evidence type="ECO:0000259" key="2">
    <source>
        <dbReference type="PROSITE" id="PS50097"/>
    </source>
</evidence>
<dbReference type="Gene3D" id="2.60.210.10">
    <property type="entry name" value="Apoptosis, Tumor Necrosis Factor Receptor Associated Protein 2, Chain A"/>
    <property type="match status" value="1"/>
</dbReference>
<evidence type="ECO:0000313" key="4">
    <source>
        <dbReference type="EMBL" id="KAK7103931.1"/>
    </source>
</evidence>
<evidence type="ECO:0000256" key="1">
    <source>
        <dbReference type="SAM" id="MobiDB-lite"/>
    </source>
</evidence>
<dbReference type="InterPro" id="IPR011705">
    <property type="entry name" value="BACK"/>
</dbReference>
<dbReference type="Proteomes" id="UP001374579">
    <property type="component" value="Unassembled WGS sequence"/>
</dbReference>
<dbReference type="Pfam" id="PF00651">
    <property type="entry name" value="BTB"/>
    <property type="match status" value="1"/>
</dbReference>
<evidence type="ECO:0000259" key="3">
    <source>
        <dbReference type="PROSITE" id="PS50144"/>
    </source>
</evidence>
<evidence type="ECO:0008006" key="6">
    <source>
        <dbReference type="Google" id="ProtNLM"/>
    </source>
</evidence>
<dbReference type="InterPro" id="IPR011333">
    <property type="entry name" value="SKP1/BTB/POZ_sf"/>
</dbReference>
<dbReference type="InterPro" id="IPR051481">
    <property type="entry name" value="BTB-POZ/Galectin-3-binding"/>
</dbReference>
<reference evidence="4 5" key="1">
    <citation type="submission" date="2024-02" db="EMBL/GenBank/DDBJ databases">
        <title>Chromosome-scale genome assembly of the rough periwinkle Littorina saxatilis.</title>
        <authorList>
            <person name="De Jode A."/>
            <person name="Faria R."/>
            <person name="Formenti G."/>
            <person name="Sims Y."/>
            <person name="Smith T.P."/>
            <person name="Tracey A."/>
            <person name="Wood J.M.D."/>
            <person name="Zagrodzka Z.B."/>
            <person name="Johannesson K."/>
            <person name="Butlin R.K."/>
            <person name="Leder E.H."/>
        </authorList>
    </citation>
    <scope>NUCLEOTIDE SEQUENCE [LARGE SCALE GENOMIC DNA]</scope>
    <source>
        <strain evidence="4">Snail1</strain>
        <tissue evidence="4">Muscle</tissue>
    </source>
</reference>
<keyword evidence="5" id="KW-1185">Reference proteome</keyword>